<feature type="chain" id="PRO_5021977735" description="non-reducing end alpha-L-arabinofuranosidase" evidence="7">
    <location>
        <begin position="23"/>
        <end position="659"/>
    </location>
</feature>
<keyword evidence="4 7" id="KW-0732">Signal</keyword>
<protein>
    <recommendedName>
        <fullName evidence="3">non-reducing end alpha-L-arabinofuranosidase</fullName>
        <ecNumber evidence="3">3.2.1.55</ecNumber>
    </recommendedName>
</protein>
<dbReference type="Gene3D" id="2.60.40.1180">
    <property type="entry name" value="Golgi alpha-mannosidase II"/>
    <property type="match status" value="1"/>
</dbReference>
<feature type="signal peptide" evidence="7">
    <location>
        <begin position="1"/>
        <end position="22"/>
    </location>
</feature>
<evidence type="ECO:0000256" key="4">
    <source>
        <dbReference type="ARBA" id="ARBA00022729"/>
    </source>
</evidence>
<evidence type="ECO:0000256" key="3">
    <source>
        <dbReference type="ARBA" id="ARBA00012670"/>
    </source>
</evidence>
<evidence type="ECO:0000256" key="6">
    <source>
        <dbReference type="ARBA" id="ARBA00023180"/>
    </source>
</evidence>
<evidence type="ECO:0000256" key="2">
    <source>
        <dbReference type="ARBA" id="ARBA00007186"/>
    </source>
</evidence>
<keyword evidence="6" id="KW-0325">Glycoprotein</keyword>
<evidence type="ECO:0000259" key="8">
    <source>
        <dbReference type="SMART" id="SM00813"/>
    </source>
</evidence>
<proteinExistence type="inferred from homology"/>
<dbReference type="InterPro" id="IPR010720">
    <property type="entry name" value="Alpha-L-AF_C"/>
</dbReference>
<name>A0A514CGS5_9BACT</name>
<evidence type="ECO:0000313" key="9">
    <source>
        <dbReference type="EMBL" id="QDH78970.1"/>
    </source>
</evidence>
<evidence type="ECO:0000256" key="5">
    <source>
        <dbReference type="ARBA" id="ARBA00022801"/>
    </source>
</evidence>
<accession>A0A514CGS5</accession>
<dbReference type="GO" id="GO:0046556">
    <property type="term" value="F:alpha-L-arabinofuranosidase activity"/>
    <property type="evidence" value="ECO:0007669"/>
    <property type="project" value="UniProtKB-EC"/>
</dbReference>
<comment type="catalytic activity">
    <reaction evidence="1">
        <text>Hydrolysis of terminal non-reducing alpha-L-arabinofuranoside residues in alpha-L-arabinosides.</text>
        <dbReference type="EC" id="3.2.1.55"/>
    </reaction>
</comment>
<feature type="domain" description="Alpha-L-arabinofuranosidase C-terminal" evidence="8">
    <location>
        <begin position="461"/>
        <end position="649"/>
    </location>
</feature>
<dbReference type="InterPro" id="IPR055235">
    <property type="entry name" value="ASD1_cat"/>
</dbReference>
<sequence>MNKFKPLMLGMAMSLLPFVTQAQNEPTVLEVNLNEKTADISPDMWGLFFEDINFAADGGLYAEMIKNYSFEFENPMMGWRRVEDQGAKGYVFNRNHDAEGANDKYLRMQRLNSEGNFGMHNEGFRGMAVKEGLQYTLTFIAKVAKGENLKVTAKFLDKEELIGKGSVSGFTDEWAEYEIVVTADKTLDGVNFQFLLEGEGELDVDMISMFPEDTWKGRKRGLRKDLVQLLADMNPGFLRFPGGCIVEGFDLENRYQWKKTIGEMEDREVMKNRWNIEFAHRTTPDYYQSFGIGFFEYFQLSEDIGAEPLPILSCGLACQFNTGEQVPIGALDQYVNDALDLIEFANGPVDSKWGAKRAEMGHPEPFDLKYIGVGNENWGPQYIERAKVFEKAIQAAYPEITIVSTSGPFPDGREFEYLWGELKKMDAELVDEHYYRPPSWFRENARRYDDYDRNGPKVFAGEYAAHSTTVSEDFKRNNWEAALSEAAFMTGLERNADIVRLASYAPLFAHVDGWQWNPDMIWFDNLRSYGTTNYHVQKLFSTNPGTAVVSITADGKSLAGEGSLYASATIDESTNELIFKVVNTSPEAKKITIELDGKYKGNGEGSLLEMANDDLEAYNSLDNPMAVSPKTKAFEVTKKTIELELKGQSVNVGKVKLDK</sequence>
<dbReference type="PANTHER" id="PTHR31776">
    <property type="entry name" value="ALPHA-L-ARABINOFURANOSIDASE 1"/>
    <property type="match status" value="1"/>
</dbReference>
<dbReference type="EMBL" id="CP041253">
    <property type="protein sequence ID" value="QDH78970.1"/>
    <property type="molecule type" value="Genomic_DNA"/>
</dbReference>
<comment type="similarity">
    <text evidence="2">Belongs to the glycosyl hydrolase 51 family.</text>
</comment>
<dbReference type="InterPro" id="IPR051563">
    <property type="entry name" value="Glycosyl_Hydrolase_51"/>
</dbReference>
<evidence type="ECO:0000256" key="7">
    <source>
        <dbReference type="SAM" id="SignalP"/>
    </source>
</evidence>
<dbReference type="SUPFAM" id="SSF51011">
    <property type="entry name" value="Glycosyl hydrolase domain"/>
    <property type="match status" value="1"/>
</dbReference>
<dbReference type="Pfam" id="PF22848">
    <property type="entry name" value="ASD1_dom"/>
    <property type="match status" value="1"/>
</dbReference>
<dbReference type="GO" id="GO:0046373">
    <property type="term" value="P:L-arabinose metabolic process"/>
    <property type="evidence" value="ECO:0007669"/>
    <property type="project" value="InterPro"/>
</dbReference>
<gene>
    <name evidence="9" type="ORF">FKX85_07935</name>
</gene>
<dbReference type="InterPro" id="IPR017853">
    <property type="entry name" value="GH"/>
</dbReference>
<dbReference type="RefSeq" id="WP_141614223.1">
    <property type="nucleotide sequence ID" value="NZ_CP041253.1"/>
</dbReference>
<dbReference type="SUPFAM" id="SSF51445">
    <property type="entry name" value="(Trans)glycosidases"/>
    <property type="match status" value="1"/>
</dbReference>
<evidence type="ECO:0000256" key="1">
    <source>
        <dbReference type="ARBA" id="ARBA00001462"/>
    </source>
</evidence>
<dbReference type="Proteomes" id="UP000316614">
    <property type="component" value="Chromosome"/>
</dbReference>
<dbReference type="Pfam" id="PF06964">
    <property type="entry name" value="Alpha-L-AF_C"/>
    <property type="match status" value="1"/>
</dbReference>
<evidence type="ECO:0000313" key="10">
    <source>
        <dbReference type="Proteomes" id="UP000316614"/>
    </source>
</evidence>
<dbReference type="SMART" id="SM00813">
    <property type="entry name" value="Alpha-L-AF_C"/>
    <property type="match status" value="1"/>
</dbReference>
<dbReference type="AlphaFoldDB" id="A0A514CGS5"/>
<organism evidence="9 10">
    <name type="scientific">Echinicola soli</name>
    <dbReference type="NCBI Taxonomy" id="2591634"/>
    <lineage>
        <taxon>Bacteria</taxon>
        <taxon>Pseudomonadati</taxon>
        <taxon>Bacteroidota</taxon>
        <taxon>Cytophagia</taxon>
        <taxon>Cytophagales</taxon>
        <taxon>Cyclobacteriaceae</taxon>
        <taxon>Echinicola</taxon>
    </lineage>
</organism>
<dbReference type="Gene3D" id="2.60.120.260">
    <property type="entry name" value="Galactose-binding domain-like"/>
    <property type="match status" value="1"/>
</dbReference>
<keyword evidence="10" id="KW-1185">Reference proteome</keyword>
<keyword evidence="5" id="KW-0378">Hydrolase</keyword>
<dbReference type="OrthoDB" id="9758333at2"/>
<dbReference type="EC" id="3.2.1.55" evidence="3"/>
<dbReference type="SUPFAM" id="SSF49785">
    <property type="entry name" value="Galactose-binding domain-like"/>
    <property type="match status" value="1"/>
</dbReference>
<dbReference type="Gene3D" id="3.20.20.80">
    <property type="entry name" value="Glycosidases"/>
    <property type="match status" value="1"/>
</dbReference>
<dbReference type="KEGG" id="echi:FKX85_07935"/>
<reference evidence="9 10" key="1">
    <citation type="submission" date="2019-06" db="EMBL/GenBank/DDBJ databases">
        <title>Echinicola alkalisoli sp. nov. isolated from saline soil.</title>
        <authorList>
            <person name="Sun J.-Q."/>
            <person name="Xu L."/>
        </authorList>
    </citation>
    <scope>NUCLEOTIDE SEQUENCE [LARGE SCALE GENOMIC DNA]</scope>
    <source>
        <strain evidence="9 10">LN3S3</strain>
    </source>
</reference>
<dbReference type="InterPro" id="IPR008979">
    <property type="entry name" value="Galactose-bd-like_sf"/>
</dbReference>
<dbReference type="InterPro" id="IPR013780">
    <property type="entry name" value="Glyco_hydro_b"/>
</dbReference>
<dbReference type="PANTHER" id="PTHR31776:SF0">
    <property type="entry name" value="ALPHA-L-ARABINOFURANOSIDASE 1"/>
    <property type="match status" value="1"/>
</dbReference>